<sequence length="284" mass="31588">MNIFVLGLIFKGMGFQVGLWDNTGGIISSEYEICRDQTGLDLFICVIYRLTGDMSLTELGMDLTVKLKDGHTLYGKEYTSFTFQAPDYASSTVTEVTTIGPPLWVNLCLSDTAGSTWKCADGGVCVVNWWRACQGDTKTEHPFSAVLLPSHKILDTGYIRARLSIESSRLSESLSTLHRNAIHRNVKMLWQAMDSREFILGPIDIFEGYIDACHHGEMYDLHAGNVFLCDNICMDISSGTVRGFTVNSGHCLIQFTTLEILQNQVTAIVPLQTLTFKSFILVCI</sequence>
<reference evidence="2" key="1">
    <citation type="submission" date="2023-06" db="EMBL/GenBank/DDBJ databases">
        <authorList>
            <consortium name="Lawrence Berkeley National Laboratory"/>
            <person name="Ahrendt S."/>
            <person name="Sahu N."/>
            <person name="Indic B."/>
            <person name="Wong-Bajracharya J."/>
            <person name="Merenyi Z."/>
            <person name="Ke H.-M."/>
            <person name="Monk M."/>
            <person name="Kocsube S."/>
            <person name="Drula E."/>
            <person name="Lipzen A."/>
            <person name="Balint B."/>
            <person name="Henrissat B."/>
            <person name="Andreopoulos B."/>
            <person name="Martin F.M."/>
            <person name="Harder C.B."/>
            <person name="Rigling D."/>
            <person name="Ford K.L."/>
            <person name="Foster G.D."/>
            <person name="Pangilinan J."/>
            <person name="Papanicolaou A."/>
            <person name="Barry K."/>
            <person name="LaButti K."/>
            <person name="Viragh M."/>
            <person name="Koriabine M."/>
            <person name="Yan M."/>
            <person name="Riley R."/>
            <person name="Champramary S."/>
            <person name="Plett K.L."/>
            <person name="Tsai I.J."/>
            <person name="Slot J."/>
            <person name="Sipos G."/>
            <person name="Plett J."/>
            <person name="Nagy L.G."/>
            <person name="Grigoriev I.V."/>
        </authorList>
    </citation>
    <scope>NUCLEOTIDE SEQUENCE</scope>
    <source>
        <strain evidence="2">CCBAS 213</strain>
    </source>
</reference>
<gene>
    <name evidence="2" type="ORF">EV420DRAFT_1645029</name>
</gene>
<dbReference type="Proteomes" id="UP001175211">
    <property type="component" value="Unassembled WGS sequence"/>
</dbReference>
<proteinExistence type="predicted"/>
<dbReference type="GeneID" id="85361275"/>
<feature type="signal peptide" evidence="1">
    <location>
        <begin position="1"/>
        <end position="20"/>
    </location>
</feature>
<evidence type="ECO:0000313" key="3">
    <source>
        <dbReference type="Proteomes" id="UP001175211"/>
    </source>
</evidence>
<keyword evidence="3" id="KW-1185">Reference proteome</keyword>
<evidence type="ECO:0000313" key="2">
    <source>
        <dbReference type="EMBL" id="KAK0454169.1"/>
    </source>
</evidence>
<evidence type="ECO:0000256" key="1">
    <source>
        <dbReference type="SAM" id="SignalP"/>
    </source>
</evidence>
<keyword evidence="1" id="KW-0732">Signal</keyword>
<dbReference type="EMBL" id="JAUEPS010000027">
    <property type="protein sequence ID" value="KAK0454169.1"/>
    <property type="molecule type" value="Genomic_DNA"/>
</dbReference>
<dbReference type="AlphaFoldDB" id="A0AA39K434"/>
<dbReference type="RefSeq" id="XP_060328557.1">
    <property type="nucleotide sequence ID" value="XM_060477727.1"/>
</dbReference>
<organism evidence="2 3">
    <name type="scientific">Armillaria tabescens</name>
    <name type="common">Ringless honey mushroom</name>
    <name type="synonym">Agaricus tabescens</name>
    <dbReference type="NCBI Taxonomy" id="1929756"/>
    <lineage>
        <taxon>Eukaryota</taxon>
        <taxon>Fungi</taxon>
        <taxon>Dikarya</taxon>
        <taxon>Basidiomycota</taxon>
        <taxon>Agaricomycotina</taxon>
        <taxon>Agaricomycetes</taxon>
        <taxon>Agaricomycetidae</taxon>
        <taxon>Agaricales</taxon>
        <taxon>Marasmiineae</taxon>
        <taxon>Physalacriaceae</taxon>
        <taxon>Desarmillaria</taxon>
    </lineage>
</organism>
<comment type="caution">
    <text evidence="2">The sequence shown here is derived from an EMBL/GenBank/DDBJ whole genome shotgun (WGS) entry which is preliminary data.</text>
</comment>
<protein>
    <submittedName>
        <fullName evidence="2">Uncharacterized protein</fullName>
    </submittedName>
</protein>
<accession>A0AA39K434</accession>
<name>A0AA39K434_ARMTA</name>
<feature type="chain" id="PRO_5041424077" evidence="1">
    <location>
        <begin position="21"/>
        <end position="284"/>
    </location>
</feature>